<dbReference type="GO" id="GO:0000166">
    <property type="term" value="F:nucleotide binding"/>
    <property type="evidence" value="ECO:0007669"/>
    <property type="project" value="InterPro"/>
</dbReference>
<protein>
    <submittedName>
        <fullName evidence="3">Oxidoreductase</fullName>
    </submittedName>
</protein>
<keyword evidence="4" id="KW-1185">Reference proteome</keyword>
<dbReference type="InterPro" id="IPR055170">
    <property type="entry name" value="GFO_IDH_MocA-like_dom"/>
</dbReference>
<dbReference type="Proteomes" id="UP000542210">
    <property type="component" value="Unassembled WGS sequence"/>
</dbReference>
<dbReference type="AlphaFoldDB" id="A0A7W7D7X6"/>
<dbReference type="InterPro" id="IPR036291">
    <property type="entry name" value="NAD(P)-bd_dom_sf"/>
</dbReference>
<dbReference type="InterPro" id="IPR051317">
    <property type="entry name" value="Gfo/Idh/MocA_oxidoreduct"/>
</dbReference>
<comment type="caution">
    <text evidence="3">The sequence shown here is derived from an EMBL/GenBank/DDBJ whole genome shotgun (WGS) entry which is preliminary data.</text>
</comment>
<feature type="domain" description="Gfo/Idh/MocA-like oxidoreductase N-terminal" evidence="1">
    <location>
        <begin position="29"/>
        <end position="144"/>
    </location>
</feature>
<sequence length="384" mass="40671">MDPARTTSTAAVSTLRTNATSIAAVTTVRAAVVGLGWSGRELWLRRLAANPAYQVTALADPDDEALAAAAEIAPDARRTRRAEEIGPDLADLAIVAVPNHLHTATAETLLGTGVSVFVEKPVCLSRPELERLRAAEAASAGRLFAGSAARWRADVGTLRSVVPALGRIRLVELSWVRARGIPRQGGWFTERCRSGGGALIDLGWHLLDVGLDLIGRPGIVQACAVTSADLLDDGRWSASWRGDRTASGRRDVEDGAAGFLVTDDGVGMFLRTAWASHQPYDLTKIRLHGSAATASLSCTFGFSPTREPTPRLVVHRAGIAEPVPLAEEPIGTEYHRQLEELPLLVAGGEPRGRALDETATIISAIEALYASAAPPSSPLKERAG</sequence>
<evidence type="ECO:0000313" key="3">
    <source>
        <dbReference type="EMBL" id="MBB4701892.1"/>
    </source>
</evidence>
<dbReference type="Pfam" id="PF22725">
    <property type="entry name" value="GFO_IDH_MocA_C3"/>
    <property type="match status" value="1"/>
</dbReference>
<evidence type="ECO:0000259" key="2">
    <source>
        <dbReference type="Pfam" id="PF22725"/>
    </source>
</evidence>
<dbReference type="SUPFAM" id="SSF55347">
    <property type="entry name" value="Glyceraldehyde-3-phosphate dehydrogenase-like, C-terminal domain"/>
    <property type="match status" value="1"/>
</dbReference>
<evidence type="ECO:0000313" key="4">
    <source>
        <dbReference type="Proteomes" id="UP000542210"/>
    </source>
</evidence>
<evidence type="ECO:0000259" key="1">
    <source>
        <dbReference type="Pfam" id="PF01408"/>
    </source>
</evidence>
<organism evidence="3 4">
    <name type="scientific">Sphaerisporangium siamense</name>
    <dbReference type="NCBI Taxonomy" id="795645"/>
    <lineage>
        <taxon>Bacteria</taxon>
        <taxon>Bacillati</taxon>
        <taxon>Actinomycetota</taxon>
        <taxon>Actinomycetes</taxon>
        <taxon>Streptosporangiales</taxon>
        <taxon>Streptosporangiaceae</taxon>
        <taxon>Sphaerisporangium</taxon>
    </lineage>
</organism>
<reference evidence="3 4" key="1">
    <citation type="submission" date="2020-08" db="EMBL/GenBank/DDBJ databases">
        <title>Sequencing the genomes of 1000 actinobacteria strains.</title>
        <authorList>
            <person name="Klenk H.-P."/>
        </authorList>
    </citation>
    <scope>NUCLEOTIDE SEQUENCE [LARGE SCALE GENOMIC DNA]</scope>
    <source>
        <strain evidence="3 4">DSM 45784</strain>
    </source>
</reference>
<dbReference type="SUPFAM" id="SSF51735">
    <property type="entry name" value="NAD(P)-binding Rossmann-fold domains"/>
    <property type="match status" value="1"/>
</dbReference>
<name>A0A7W7D7X6_9ACTN</name>
<dbReference type="PANTHER" id="PTHR43708">
    <property type="entry name" value="CONSERVED EXPRESSED OXIDOREDUCTASE (EUROFUNG)"/>
    <property type="match status" value="1"/>
</dbReference>
<accession>A0A7W7D7X6</accession>
<dbReference type="Gene3D" id="3.40.50.720">
    <property type="entry name" value="NAD(P)-binding Rossmann-like Domain"/>
    <property type="match status" value="1"/>
</dbReference>
<proteinExistence type="predicted"/>
<gene>
    <name evidence="3" type="ORF">BJ982_003436</name>
</gene>
<dbReference type="InterPro" id="IPR000683">
    <property type="entry name" value="Gfo/Idh/MocA-like_OxRdtase_N"/>
</dbReference>
<dbReference type="Gene3D" id="3.30.360.10">
    <property type="entry name" value="Dihydrodipicolinate Reductase, domain 2"/>
    <property type="match status" value="1"/>
</dbReference>
<dbReference type="Pfam" id="PF01408">
    <property type="entry name" value="GFO_IDH_MocA"/>
    <property type="match status" value="1"/>
</dbReference>
<dbReference type="RefSeq" id="WP_184881272.1">
    <property type="nucleotide sequence ID" value="NZ_BOOV01000007.1"/>
</dbReference>
<dbReference type="PANTHER" id="PTHR43708:SF1">
    <property type="entry name" value="GALACTOSE_LACTOSE METABOLISM REGULATORY PROTEIN GAL80"/>
    <property type="match status" value="1"/>
</dbReference>
<dbReference type="EMBL" id="JACHND010000001">
    <property type="protein sequence ID" value="MBB4701892.1"/>
    <property type="molecule type" value="Genomic_DNA"/>
</dbReference>
<feature type="domain" description="GFO/IDH/MocA-like oxidoreductase" evidence="2">
    <location>
        <begin position="164"/>
        <end position="294"/>
    </location>
</feature>